<feature type="compositionally biased region" description="Basic and acidic residues" evidence="1">
    <location>
        <begin position="9"/>
        <end position="24"/>
    </location>
</feature>
<name>A0A510V1X6_9CELL</name>
<gene>
    <name evidence="2" type="ORF">CXY01_14230</name>
</gene>
<evidence type="ECO:0000313" key="2">
    <source>
        <dbReference type="EMBL" id="GEK20903.1"/>
    </source>
</evidence>
<proteinExistence type="predicted"/>
<keyword evidence="3" id="KW-1185">Reference proteome</keyword>
<feature type="region of interest" description="Disordered" evidence="1">
    <location>
        <begin position="1"/>
        <end position="44"/>
    </location>
</feature>
<feature type="compositionally biased region" description="Low complexity" evidence="1">
    <location>
        <begin position="35"/>
        <end position="44"/>
    </location>
</feature>
<dbReference type="EMBL" id="BJUB01000004">
    <property type="protein sequence ID" value="GEK20903.1"/>
    <property type="molecule type" value="Genomic_DNA"/>
</dbReference>
<reference evidence="2 3" key="1">
    <citation type="submission" date="2019-07" db="EMBL/GenBank/DDBJ databases">
        <title>Whole genome shotgun sequence of Cellulomonas xylanilytica NBRC 101102.</title>
        <authorList>
            <person name="Hosoyama A."/>
            <person name="Uohara A."/>
            <person name="Ohji S."/>
            <person name="Ichikawa N."/>
        </authorList>
    </citation>
    <scope>NUCLEOTIDE SEQUENCE [LARGE SCALE GENOMIC DNA]</scope>
    <source>
        <strain evidence="2 3">NBRC 101102</strain>
    </source>
</reference>
<comment type="caution">
    <text evidence="2">The sequence shown here is derived from an EMBL/GenBank/DDBJ whole genome shotgun (WGS) entry which is preliminary data.</text>
</comment>
<dbReference type="AlphaFoldDB" id="A0A510V1X6"/>
<evidence type="ECO:0000313" key="3">
    <source>
        <dbReference type="Proteomes" id="UP000321118"/>
    </source>
</evidence>
<organism evidence="2 3">
    <name type="scientific">Cellulomonas xylanilytica</name>
    <dbReference type="NCBI Taxonomy" id="233583"/>
    <lineage>
        <taxon>Bacteria</taxon>
        <taxon>Bacillati</taxon>
        <taxon>Actinomycetota</taxon>
        <taxon>Actinomycetes</taxon>
        <taxon>Micrococcales</taxon>
        <taxon>Cellulomonadaceae</taxon>
        <taxon>Cellulomonas</taxon>
    </lineage>
</organism>
<dbReference type="Proteomes" id="UP000321118">
    <property type="component" value="Unassembled WGS sequence"/>
</dbReference>
<evidence type="ECO:0000256" key="1">
    <source>
        <dbReference type="SAM" id="MobiDB-lite"/>
    </source>
</evidence>
<dbReference type="RefSeq" id="WP_281285299.1">
    <property type="nucleotide sequence ID" value="NZ_BJUB01000004.1"/>
</dbReference>
<protein>
    <submittedName>
        <fullName evidence="2">Uncharacterized protein</fullName>
    </submittedName>
</protein>
<accession>A0A510V1X6</accession>
<sequence length="44" mass="4671">MTQGPGEPTRAEPDEHEPFTRTDVPEAPDDPTDPPVTDGPVNSA</sequence>